<dbReference type="RefSeq" id="WP_111659114.1">
    <property type="nucleotide sequence ID" value="NZ_QLLO01000002.1"/>
</dbReference>
<comment type="caution">
    <text evidence="2">The sequence shown here is derived from an EMBL/GenBank/DDBJ whole genome shotgun (WGS) entry which is preliminary data.</text>
</comment>
<evidence type="ECO:0000313" key="3">
    <source>
        <dbReference type="Proteomes" id="UP000248703"/>
    </source>
</evidence>
<dbReference type="InterPro" id="IPR040911">
    <property type="entry name" value="Exostosin_GT47"/>
</dbReference>
<feature type="domain" description="Exostosin GT47" evidence="1">
    <location>
        <begin position="212"/>
        <end position="289"/>
    </location>
</feature>
<evidence type="ECO:0000259" key="1">
    <source>
        <dbReference type="Pfam" id="PF03016"/>
    </source>
</evidence>
<name>A0A327RJA1_9FLAO</name>
<dbReference type="Pfam" id="PF03016">
    <property type="entry name" value="Exostosin_GT47"/>
    <property type="match status" value="1"/>
</dbReference>
<reference evidence="2 3" key="1">
    <citation type="submission" date="2018-06" db="EMBL/GenBank/DDBJ databases">
        <title>Genomic Encyclopedia of Archaeal and Bacterial Type Strains, Phase II (KMG-II): from individual species to whole genera.</title>
        <authorList>
            <person name="Goeker M."/>
        </authorList>
    </citation>
    <scope>NUCLEOTIDE SEQUENCE [LARGE SCALE GENOMIC DNA]</scope>
    <source>
        <strain evidence="2 3">DSM 24464</strain>
    </source>
</reference>
<organism evidence="2 3">
    <name type="scientific">Olleya aquimaris</name>
    <dbReference type="NCBI Taxonomy" id="639310"/>
    <lineage>
        <taxon>Bacteria</taxon>
        <taxon>Pseudomonadati</taxon>
        <taxon>Bacteroidota</taxon>
        <taxon>Flavobacteriia</taxon>
        <taxon>Flavobacteriales</taxon>
        <taxon>Flavobacteriaceae</taxon>
    </lineage>
</organism>
<proteinExistence type="predicted"/>
<keyword evidence="3" id="KW-1185">Reference proteome</keyword>
<gene>
    <name evidence="2" type="ORF">LY08_00777</name>
</gene>
<evidence type="ECO:0000313" key="2">
    <source>
        <dbReference type="EMBL" id="RAJ16999.1"/>
    </source>
</evidence>
<dbReference type="OrthoDB" id="1416011at2"/>
<dbReference type="EMBL" id="QLLO01000002">
    <property type="protein sequence ID" value="RAJ16999.1"/>
    <property type="molecule type" value="Genomic_DNA"/>
</dbReference>
<sequence length="343" mass="39921">MLKLYTNTNFLTETYRRQVFPLLFDLVFKKNDTLLSKYQLVAAIEDADVVVFPADYAVFLKQKHACTTLLHLAKQHQKPIWIYTAGDYGFTNYIPNSYTFRLGGFDSQLDTNTFVIPSFINDPYDTFLPQGFSALKKDSTPSIGFVGHAQSGFKKYVKEYTNHLKYRIKRAFNVILADQQSFYPSSIKRAKYLSQLAVNDQLNTQFILRHHYRAGSQSELTQKESSKQFYDNMFNNAYTLCLRGVGNFSVRFYETLAVGRIPILINTDCRLPLSSKIDWSKHCLIIEEKGKVPIAEQILKFHNSLTETAFENLQTSNRDLWLNTLRREPYFLEIYNQFKTKQQ</sequence>
<dbReference type="AlphaFoldDB" id="A0A327RJA1"/>
<protein>
    <submittedName>
        <fullName evidence="2">Exostosin family protein</fullName>
    </submittedName>
</protein>
<accession>A0A327RJA1</accession>
<dbReference type="Proteomes" id="UP000248703">
    <property type="component" value="Unassembled WGS sequence"/>
</dbReference>